<evidence type="ECO:0000313" key="7">
    <source>
        <dbReference type="Proteomes" id="UP001169719"/>
    </source>
</evidence>
<keyword evidence="7" id="KW-1185">Reference proteome</keyword>
<dbReference type="PANTHER" id="PTHR30346:SF0">
    <property type="entry name" value="HCA OPERON TRANSCRIPTIONAL ACTIVATOR HCAR"/>
    <property type="match status" value="1"/>
</dbReference>
<evidence type="ECO:0000256" key="4">
    <source>
        <dbReference type="ARBA" id="ARBA00023163"/>
    </source>
</evidence>
<comment type="caution">
    <text evidence="6">The sequence shown here is derived from an EMBL/GenBank/DDBJ whole genome shotgun (WGS) entry which is preliminary data.</text>
</comment>
<dbReference type="CDD" id="cd08414">
    <property type="entry name" value="PBP2_LTTR_aromatics_like"/>
    <property type="match status" value="1"/>
</dbReference>
<dbReference type="Proteomes" id="UP001169719">
    <property type="component" value="Unassembled WGS sequence"/>
</dbReference>
<dbReference type="SUPFAM" id="SSF53850">
    <property type="entry name" value="Periplasmic binding protein-like II"/>
    <property type="match status" value="1"/>
</dbReference>
<dbReference type="InterPro" id="IPR036388">
    <property type="entry name" value="WH-like_DNA-bd_sf"/>
</dbReference>
<dbReference type="Pfam" id="PF03466">
    <property type="entry name" value="LysR_substrate"/>
    <property type="match status" value="1"/>
</dbReference>
<dbReference type="Gene3D" id="3.40.190.10">
    <property type="entry name" value="Periplasmic binding protein-like II"/>
    <property type="match status" value="2"/>
</dbReference>
<feature type="domain" description="HTH lysR-type" evidence="5">
    <location>
        <begin position="1"/>
        <end position="58"/>
    </location>
</feature>
<dbReference type="SUPFAM" id="SSF46785">
    <property type="entry name" value="Winged helix' DNA-binding domain"/>
    <property type="match status" value="1"/>
</dbReference>
<dbReference type="InterPro" id="IPR005119">
    <property type="entry name" value="LysR_subst-bd"/>
</dbReference>
<proteinExistence type="inferred from homology"/>
<organism evidence="6 7">
    <name type="scientific">Vibrio agarivorans</name>
    <dbReference type="NCBI Taxonomy" id="153622"/>
    <lineage>
        <taxon>Bacteria</taxon>
        <taxon>Pseudomonadati</taxon>
        <taxon>Pseudomonadota</taxon>
        <taxon>Gammaproteobacteria</taxon>
        <taxon>Vibrionales</taxon>
        <taxon>Vibrionaceae</taxon>
        <taxon>Vibrio</taxon>
    </lineage>
</organism>
<sequence length="301" mass="33804">MDIKTLKTFVKVARLKNFSAAAKELHSVQPTVSRHISDLESELQTKLFDRTTHQVELTASGERLLPEALKIIENDHRVKATIAQTVMEGEHELRIGYLATACAFFLPKLLKGFLEANPGSSARLYEMTPADQANALQESKVDIIFTRESIPLERGAYESTLIYTDSLVAVLPATHHLATRKSICLTELSQERMHLFHRNEWLDVYEQIVACCHDQGFTPNVAGNPMNMRHLVTSVASGLGISIAPNCIQSIMDEQCVCVPVEQIKINIPLLAYYRRNSAGKLVKPFIHHCTDQREMVQNLI</sequence>
<dbReference type="PRINTS" id="PR00039">
    <property type="entry name" value="HTHLYSR"/>
</dbReference>
<keyword evidence="2" id="KW-0805">Transcription regulation</keyword>
<dbReference type="EMBL" id="JAUEOZ010000002">
    <property type="protein sequence ID" value="MDN2482806.1"/>
    <property type="molecule type" value="Genomic_DNA"/>
</dbReference>
<evidence type="ECO:0000313" key="6">
    <source>
        <dbReference type="EMBL" id="MDN2482806.1"/>
    </source>
</evidence>
<evidence type="ECO:0000259" key="5">
    <source>
        <dbReference type="PROSITE" id="PS50931"/>
    </source>
</evidence>
<dbReference type="InterPro" id="IPR000847">
    <property type="entry name" value="LysR_HTH_N"/>
</dbReference>
<name>A0ABT7Y498_9VIBR</name>
<dbReference type="PANTHER" id="PTHR30346">
    <property type="entry name" value="TRANSCRIPTIONAL DUAL REGULATOR HCAR-RELATED"/>
    <property type="match status" value="1"/>
</dbReference>
<evidence type="ECO:0000256" key="3">
    <source>
        <dbReference type="ARBA" id="ARBA00023125"/>
    </source>
</evidence>
<comment type="similarity">
    <text evidence="1">Belongs to the LysR transcriptional regulatory family.</text>
</comment>
<dbReference type="RefSeq" id="WP_289962856.1">
    <property type="nucleotide sequence ID" value="NZ_JAUEOZ010000002.1"/>
</dbReference>
<evidence type="ECO:0000256" key="1">
    <source>
        <dbReference type="ARBA" id="ARBA00009437"/>
    </source>
</evidence>
<dbReference type="PROSITE" id="PS50931">
    <property type="entry name" value="HTH_LYSR"/>
    <property type="match status" value="1"/>
</dbReference>
<dbReference type="InterPro" id="IPR036390">
    <property type="entry name" value="WH_DNA-bd_sf"/>
</dbReference>
<protein>
    <submittedName>
        <fullName evidence="6">LysR family transcriptional regulator</fullName>
    </submittedName>
</protein>
<gene>
    <name evidence="6" type="ORF">QWJ08_15810</name>
</gene>
<evidence type="ECO:0000256" key="2">
    <source>
        <dbReference type="ARBA" id="ARBA00023015"/>
    </source>
</evidence>
<keyword evidence="4" id="KW-0804">Transcription</keyword>
<dbReference type="Pfam" id="PF00126">
    <property type="entry name" value="HTH_1"/>
    <property type="match status" value="1"/>
</dbReference>
<keyword evidence="3" id="KW-0238">DNA-binding</keyword>
<dbReference type="Gene3D" id="1.10.10.10">
    <property type="entry name" value="Winged helix-like DNA-binding domain superfamily/Winged helix DNA-binding domain"/>
    <property type="match status" value="1"/>
</dbReference>
<reference evidence="6" key="1">
    <citation type="submission" date="2024-05" db="EMBL/GenBank/DDBJ databases">
        <title>Genome Sequences of Four Agar- Degrading Marine Bacteria.</title>
        <authorList>
            <person name="Phillips E.K."/>
            <person name="Shaffer J.C."/>
            <person name="Henson M.W."/>
            <person name="Temperton B."/>
            <person name="Thrash C.J."/>
            <person name="Martin M.O."/>
        </authorList>
    </citation>
    <scope>NUCLEOTIDE SEQUENCE</scope>
    <source>
        <strain evidence="6">EKP203</strain>
    </source>
</reference>
<accession>A0ABT7Y498</accession>